<dbReference type="GO" id="GO:0032259">
    <property type="term" value="P:methylation"/>
    <property type="evidence" value="ECO:0007669"/>
    <property type="project" value="UniProtKB-KW"/>
</dbReference>
<dbReference type="Proteomes" id="UP000216411">
    <property type="component" value="Unassembled WGS sequence"/>
</dbReference>
<dbReference type="InterPro" id="IPR029028">
    <property type="entry name" value="Alpha/beta_knot_MTases"/>
</dbReference>
<dbReference type="EMBL" id="QICS01000003">
    <property type="protein sequence ID" value="PXV91724.1"/>
    <property type="molecule type" value="Genomic_DNA"/>
</dbReference>
<dbReference type="EMBL" id="NOKA02000028">
    <property type="protein sequence ID" value="RDY30773.1"/>
    <property type="molecule type" value="Genomic_DNA"/>
</dbReference>
<dbReference type="SUPFAM" id="SSF55315">
    <property type="entry name" value="L30e-like"/>
    <property type="match status" value="1"/>
</dbReference>
<dbReference type="InterPro" id="IPR051259">
    <property type="entry name" value="rRNA_Methyltransferase"/>
</dbReference>
<evidence type="ECO:0000256" key="3">
    <source>
        <dbReference type="ARBA" id="ARBA00022679"/>
    </source>
</evidence>
<dbReference type="PANTHER" id="PTHR43191:SF2">
    <property type="entry name" value="RRNA METHYLTRANSFERASE 3, MITOCHONDRIAL"/>
    <property type="match status" value="1"/>
</dbReference>
<keyword evidence="2 6" id="KW-0489">Methyltransferase</keyword>
<reference evidence="7" key="3">
    <citation type="submission" date="2018-07" db="EMBL/GenBank/DDBJ databases">
        <authorList>
            <person name="Quirk P.G."/>
            <person name="Krulwich T.A."/>
        </authorList>
    </citation>
    <scope>NUCLEOTIDE SEQUENCE</scope>
    <source>
        <strain evidence="7">CCRI-19302</strain>
    </source>
</reference>
<organism evidence="6 9">
    <name type="scientific">Lachnotalea glycerini</name>
    <dbReference type="NCBI Taxonomy" id="1763509"/>
    <lineage>
        <taxon>Bacteria</taxon>
        <taxon>Bacillati</taxon>
        <taxon>Bacillota</taxon>
        <taxon>Clostridia</taxon>
        <taxon>Lachnospirales</taxon>
        <taxon>Lachnospiraceae</taxon>
        <taxon>Lachnotalea</taxon>
    </lineage>
</organism>
<name>A0A255IBH2_9FIRM</name>
<gene>
    <name evidence="6" type="ORF">C8E03_103286</name>
    <name evidence="7" type="ORF">CG710_012795</name>
</gene>
<dbReference type="OrthoDB" id="9785673at2"/>
<reference evidence="6 9" key="2">
    <citation type="submission" date="2018-05" db="EMBL/GenBank/DDBJ databases">
        <title>Genomic Encyclopedia of Type Strains, Phase IV (KMG-IV): sequencing the most valuable type-strain genomes for metagenomic binning, comparative biology and taxonomic classification.</title>
        <authorList>
            <person name="Goeker M."/>
        </authorList>
    </citation>
    <scope>NUCLEOTIDE SEQUENCE [LARGE SCALE GENOMIC DNA]</scope>
    <source>
        <strain evidence="6 9">DSM 28816</strain>
    </source>
</reference>
<accession>A0A255IBH2</accession>
<dbReference type="GO" id="GO:0008173">
    <property type="term" value="F:RNA methyltransferase activity"/>
    <property type="evidence" value="ECO:0007669"/>
    <property type="project" value="InterPro"/>
</dbReference>
<evidence type="ECO:0000256" key="1">
    <source>
        <dbReference type="ARBA" id="ARBA00007228"/>
    </source>
</evidence>
<keyword evidence="8" id="KW-1185">Reference proteome</keyword>
<dbReference type="CDD" id="cd18095">
    <property type="entry name" value="SpoU-like_rRNA-MTase"/>
    <property type="match status" value="1"/>
</dbReference>
<dbReference type="Gene3D" id="3.30.1330.30">
    <property type="match status" value="1"/>
</dbReference>
<evidence type="ECO:0000256" key="2">
    <source>
        <dbReference type="ARBA" id="ARBA00022603"/>
    </source>
</evidence>
<evidence type="ECO:0000259" key="5">
    <source>
        <dbReference type="Pfam" id="PF22435"/>
    </source>
</evidence>
<dbReference type="InterPro" id="IPR029064">
    <property type="entry name" value="Ribosomal_eL30-like_sf"/>
</dbReference>
<evidence type="ECO:0000313" key="9">
    <source>
        <dbReference type="Proteomes" id="UP000247523"/>
    </source>
</evidence>
<dbReference type="InterPro" id="IPR001537">
    <property type="entry name" value="SpoU_MeTrfase"/>
</dbReference>
<evidence type="ECO:0000313" key="8">
    <source>
        <dbReference type="Proteomes" id="UP000216411"/>
    </source>
</evidence>
<proteinExistence type="inferred from homology"/>
<dbReference type="InterPro" id="IPR053888">
    <property type="entry name" value="MRM3-like_sub_bind"/>
</dbReference>
<keyword evidence="3 6" id="KW-0808">Transferase</keyword>
<dbReference type="Pfam" id="PF00588">
    <property type="entry name" value="SpoU_methylase"/>
    <property type="match status" value="1"/>
</dbReference>
<protein>
    <submittedName>
        <fullName evidence="6 7">RNA methyltransferase</fullName>
    </submittedName>
</protein>
<dbReference type="InterPro" id="IPR029026">
    <property type="entry name" value="tRNA_m1G_MTases_N"/>
</dbReference>
<dbReference type="Gene3D" id="3.40.1280.10">
    <property type="match status" value="1"/>
</dbReference>
<dbReference type="SUPFAM" id="SSF75217">
    <property type="entry name" value="alpha/beta knot"/>
    <property type="match status" value="1"/>
</dbReference>
<evidence type="ECO:0000313" key="7">
    <source>
        <dbReference type="EMBL" id="RDY30773.1"/>
    </source>
</evidence>
<dbReference type="Proteomes" id="UP000247523">
    <property type="component" value="Unassembled WGS sequence"/>
</dbReference>
<dbReference type="GO" id="GO:0003723">
    <property type="term" value="F:RNA binding"/>
    <property type="evidence" value="ECO:0007669"/>
    <property type="project" value="InterPro"/>
</dbReference>
<evidence type="ECO:0000313" key="6">
    <source>
        <dbReference type="EMBL" id="PXV91724.1"/>
    </source>
</evidence>
<feature type="domain" description="MRM3-like substrate binding" evidence="5">
    <location>
        <begin position="7"/>
        <end position="90"/>
    </location>
</feature>
<comment type="caution">
    <text evidence="6">The sequence shown here is derived from an EMBL/GenBank/DDBJ whole genome shotgun (WGS) entry which is preliminary data.</text>
</comment>
<dbReference type="GO" id="GO:0006396">
    <property type="term" value="P:RNA processing"/>
    <property type="evidence" value="ECO:0007669"/>
    <property type="project" value="InterPro"/>
</dbReference>
<dbReference type="RefSeq" id="WP_094378075.1">
    <property type="nucleotide sequence ID" value="NZ_NOKA02000028.1"/>
</dbReference>
<reference evidence="7 8" key="1">
    <citation type="journal article" date="2017" name="Genome Announc.">
        <title>Draft Genome Sequence of a Sporulating and Motile Strain of Lachnotalea glycerini Isolated from Water in Quebec City, Canada.</title>
        <authorList>
            <person name="Maheux A.F."/>
            <person name="Boudreau D.K."/>
            <person name="Berube E."/>
            <person name="Boissinot M."/>
            <person name="Raymond F."/>
            <person name="Brodeur S."/>
            <person name="Corbeil J."/>
            <person name="Isabel S."/>
            <person name="Omar R.F."/>
            <person name="Bergeron M.G."/>
        </authorList>
    </citation>
    <scope>NUCLEOTIDE SEQUENCE [LARGE SCALE GENOMIC DNA]</scope>
    <source>
        <strain evidence="7 8">CCRI-19302</strain>
    </source>
</reference>
<feature type="domain" description="tRNA/rRNA methyltransferase SpoU type" evidence="4">
    <location>
        <begin position="111"/>
        <end position="250"/>
    </location>
</feature>
<comment type="similarity">
    <text evidence="1">Belongs to the class IV-like SAM-binding methyltransferase superfamily. RNA methyltransferase TrmH family.</text>
</comment>
<dbReference type="Pfam" id="PF22435">
    <property type="entry name" value="MRM3-like_sub_bind"/>
    <property type="match status" value="1"/>
</dbReference>
<evidence type="ECO:0000259" key="4">
    <source>
        <dbReference type="Pfam" id="PF00588"/>
    </source>
</evidence>
<dbReference type="AlphaFoldDB" id="A0A255IBH2"/>
<sequence length="259" mass="29329">MITSINNKQIKNIIQLNKKSKARKENDLFVVEGLKMFLEAPREYIMQVYVSETFINKEDNKALLGNINYEVLEDQVFLAASDTKTPQGIMCIMKQFHYHPMDIINQDKPHIIILEDLQDPGNLGTIMRAGEGAGISGVILSSNSVDIYNPKTIRSTMGSIYRVPFVYVDDLINILEVLKKNNIFTYAAHLKQSKDYVKLDYIRPTAFMIGNEGKGLSDEISARADAFIKIPMLGKVESLNAAVASSILMYEVFRQRRNL</sequence>
<dbReference type="PANTHER" id="PTHR43191">
    <property type="entry name" value="RRNA METHYLTRANSFERASE 3"/>
    <property type="match status" value="1"/>
</dbReference>